<evidence type="ECO:0000256" key="5">
    <source>
        <dbReference type="SAM" id="MobiDB-lite"/>
    </source>
</evidence>
<keyword evidence="3" id="KW-0862">Zinc</keyword>
<proteinExistence type="predicted"/>
<dbReference type="SUPFAM" id="SSF57903">
    <property type="entry name" value="FYVE/PHD zinc finger"/>
    <property type="match status" value="1"/>
</dbReference>
<accession>A0A1D1ZZ80</accession>
<evidence type="ECO:0000256" key="1">
    <source>
        <dbReference type="ARBA" id="ARBA00022723"/>
    </source>
</evidence>
<keyword evidence="2 4" id="KW-0863">Zinc-finger</keyword>
<dbReference type="GO" id="GO:0008270">
    <property type="term" value="F:zinc ion binding"/>
    <property type="evidence" value="ECO:0007669"/>
    <property type="project" value="UniProtKB-KW"/>
</dbReference>
<evidence type="ECO:0000256" key="3">
    <source>
        <dbReference type="ARBA" id="ARBA00022833"/>
    </source>
</evidence>
<dbReference type="PROSITE" id="PS50016">
    <property type="entry name" value="ZF_PHD_2"/>
    <property type="match status" value="1"/>
</dbReference>
<dbReference type="InterPro" id="IPR019786">
    <property type="entry name" value="Zinc_finger_PHD-type_CS"/>
</dbReference>
<feature type="region of interest" description="Disordered" evidence="5">
    <location>
        <begin position="562"/>
        <end position="581"/>
    </location>
</feature>
<dbReference type="AlphaFoldDB" id="A0A1D1ZZ80"/>
<dbReference type="InterPro" id="IPR001965">
    <property type="entry name" value="Znf_PHD"/>
</dbReference>
<feature type="region of interest" description="Disordered" evidence="5">
    <location>
        <begin position="608"/>
        <end position="666"/>
    </location>
</feature>
<evidence type="ECO:0000256" key="2">
    <source>
        <dbReference type="ARBA" id="ARBA00022771"/>
    </source>
</evidence>
<dbReference type="SMART" id="SM00249">
    <property type="entry name" value="PHD"/>
    <property type="match status" value="1"/>
</dbReference>
<dbReference type="SUPFAM" id="SSF63748">
    <property type="entry name" value="Tudor/PWWP/MBT"/>
    <property type="match status" value="1"/>
</dbReference>
<name>A0A1D1ZZ80_AUXPR</name>
<evidence type="ECO:0000259" key="6">
    <source>
        <dbReference type="PROSITE" id="PS50016"/>
    </source>
</evidence>
<dbReference type="EMBL" id="GDKF01006360">
    <property type="protein sequence ID" value="JAT72262.1"/>
    <property type="molecule type" value="Transcribed_RNA"/>
</dbReference>
<gene>
    <name evidence="8" type="ORF">g.45914</name>
</gene>
<dbReference type="InterPro" id="IPR011124">
    <property type="entry name" value="Znf_CW"/>
</dbReference>
<sequence length="666" mass="74188">MPPRINRREVLLPARIMPAPYKARSGSYHGRVIKVVCNGSKEDIAVIELLEPRGSSLRMAVSKVFPHLLPTKSAAAEAVLAASHAALPPPKLCRQAWERTTASGMPTSGPELTKFLETLYGKESGSYPPGTRLWVSGKWPGVAWSLSLCNKGVAAALVLSRPAATTTVLVRYYGEHTTAWVTAGRCQPFASCEDEERAQHAALAAWCQKTGRVQQLHATEEELESSSTDPAQEAARMASLYERHTRASQSFARCYACQGAEAQLACSTCRRWFHTLCLECPSLGPQFVPAQRWVCPGCKTEQQVQAATSKRQSEDADEDESERMGLTPDWIIETVCFGVFGLQRPTAEVPFIKGLLDPCSNSRVAPNIPAEVLYDKHDNGLALKNEWKGFYILLNPPFHSQMQWRFVNRAIDAVERGEVPGVLLVCRNSTDANYFQRLRPYPRVLLGRKCALFKDYDKSPNGFGIAAVMLAKRERTDLYLRFYDAFERFGEPSIPIDRTFLLSGEFSELLGRLREYADEHHRDHWAMCSACGRWRIVDYEQLQGIKDATAWKCTMLRSGGSCNDPLTRREAQGDKYAPGEPEPVVVVSKPLPLTEVRQVAELIQPAIDVEDAPGSETQPLIPVESEGAEADDRRRTSCRLRSRRQSLDVAARPATPQPKRRRAAGM</sequence>
<evidence type="ECO:0000313" key="8">
    <source>
        <dbReference type="EMBL" id="JAT72262.1"/>
    </source>
</evidence>
<dbReference type="CDD" id="cd05162">
    <property type="entry name" value="PWWP"/>
    <property type="match status" value="1"/>
</dbReference>
<protein>
    <recommendedName>
        <fullName evidence="9">PHD-type domain-containing protein</fullName>
    </recommendedName>
</protein>
<dbReference type="InterPro" id="IPR013083">
    <property type="entry name" value="Znf_RING/FYVE/PHD"/>
</dbReference>
<evidence type="ECO:0000256" key="4">
    <source>
        <dbReference type="PROSITE-ProRule" id="PRU00146"/>
    </source>
</evidence>
<dbReference type="Gene3D" id="2.30.30.140">
    <property type="match status" value="1"/>
</dbReference>
<feature type="domain" description="CW-type" evidence="7">
    <location>
        <begin position="519"/>
        <end position="570"/>
    </location>
</feature>
<evidence type="ECO:0000259" key="7">
    <source>
        <dbReference type="PROSITE" id="PS51050"/>
    </source>
</evidence>
<dbReference type="InterPro" id="IPR019787">
    <property type="entry name" value="Znf_PHD-finger"/>
</dbReference>
<dbReference type="InterPro" id="IPR011011">
    <property type="entry name" value="Znf_FYVE_PHD"/>
</dbReference>
<keyword evidence="1" id="KW-0479">Metal-binding</keyword>
<reference evidence="8" key="1">
    <citation type="submission" date="2015-08" db="EMBL/GenBank/DDBJ databases">
        <authorList>
            <person name="Babu N.S."/>
            <person name="Beckwith C.J."/>
            <person name="Beseler K.G."/>
            <person name="Brison A."/>
            <person name="Carone J.V."/>
            <person name="Caskin T.P."/>
            <person name="Diamond M."/>
            <person name="Durham M.E."/>
            <person name="Foxe J.M."/>
            <person name="Go M."/>
            <person name="Henderson B.A."/>
            <person name="Jones I.B."/>
            <person name="McGettigan J.A."/>
            <person name="Micheletti S.J."/>
            <person name="Nasrallah M.E."/>
            <person name="Ortiz D."/>
            <person name="Piller C.R."/>
            <person name="Privatt S.R."/>
            <person name="Schneider S.L."/>
            <person name="Sharp S."/>
            <person name="Smith T.C."/>
            <person name="Stanton J.D."/>
            <person name="Ullery H.E."/>
            <person name="Wilson R.J."/>
            <person name="Serrano M.G."/>
            <person name="Buck G."/>
            <person name="Lee V."/>
            <person name="Wang Y."/>
            <person name="Carvalho R."/>
            <person name="Voegtly L."/>
            <person name="Shi R."/>
            <person name="Duckworth R."/>
            <person name="Johnson A."/>
            <person name="Loviza R."/>
            <person name="Walstead R."/>
            <person name="Shah Z."/>
            <person name="Kiflezghi M."/>
            <person name="Wade K."/>
            <person name="Ball S.L."/>
            <person name="Bradley K.W."/>
            <person name="Asai D.J."/>
            <person name="Bowman C.A."/>
            <person name="Russell D.A."/>
            <person name="Pope W.H."/>
            <person name="Jacobs-Sera D."/>
            <person name="Hendrix R.W."/>
            <person name="Hatfull G.F."/>
        </authorList>
    </citation>
    <scope>NUCLEOTIDE SEQUENCE</scope>
</reference>
<dbReference type="PROSITE" id="PS51050">
    <property type="entry name" value="ZF_CW"/>
    <property type="match status" value="1"/>
</dbReference>
<dbReference type="Gene3D" id="3.30.40.10">
    <property type="entry name" value="Zinc/RING finger domain, C3HC4 (zinc finger)"/>
    <property type="match status" value="1"/>
</dbReference>
<organism evidence="8">
    <name type="scientific">Auxenochlorella protothecoides</name>
    <name type="common">Green microalga</name>
    <name type="synonym">Chlorella protothecoides</name>
    <dbReference type="NCBI Taxonomy" id="3075"/>
    <lineage>
        <taxon>Eukaryota</taxon>
        <taxon>Viridiplantae</taxon>
        <taxon>Chlorophyta</taxon>
        <taxon>core chlorophytes</taxon>
        <taxon>Trebouxiophyceae</taxon>
        <taxon>Chlorellales</taxon>
        <taxon>Chlorellaceae</taxon>
        <taxon>Auxenochlorella</taxon>
    </lineage>
</organism>
<dbReference type="CDD" id="cd15489">
    <property type="entry name" value="PHD_SF"/>
    <property type="match status" value="1"/>
</dbReference>
<feature type="domain" description="PHD-type" evidence="6">
    <location>
        <begin position="251"/>
        <end position="301"/>
    </location>
</feature>
<dbReference type="PROSITE" id="PS01359">
    <property type="entry name" value="ZF_PHD_1"/>
    <property type="match status" value="1"/>
</dbReference>
<evidence type="ECO:0008006" key="9">
    <source>
        <dbReference type="Google" id="ProtNLM"/>
    </source>
</evidence>